<dbReference type="PANTHER" id="PTHR13822">
    <property type="entry name" value="ATP SYNTHASE DELTA/EPSILON CHAIN"/>
    <property type="match status" value="1"/>
</dbReference>
<reference evidence="13 14" key="1">
    <citation type="submission" date="2018-06" db="EMBL/GenBank/DDBJ databases">
        <title>Genomic Encyclopedia of Type Strains, Phase IV (KMG-IV): sequencing the most valuable type-strain genomes for metagenomic binning, comparative biology and taxonomic classification.</title>
        <authorList>
            <person name="Goeker M."/>
        </authorList>
    </citation>
    <scope>NUCLEOTIDE SEQUENCE [LARGE SCALE GENOMIC DNA]</scope>
    <source>
        <strain evidence="13 14">DSM 24875</strain>
    </source>
</reference>
<evidence type="ECO:0000313" key="14">
    <source>
        <dbReference type="Proteomes" id="UP000253529"/>
    </source>
</evidence>
<evidence type="ECO:0000256" key="9">
    <source>
        <dbReference type="ARBA" id="ARBA00023310"/>
    </source>
</evidence>
<gene>
    <name evidence="10" type="primary">atpC</name>
    <name evidence="13" type="ORF">DFR50_12137</name>
</gene>
<feature type="region of interest" description="Disordered" evidence="11">
    <location>
        <begin position="132"/>
        <end position="152"/>
    </location>
</feature>
<comment type="caution">
    <text evidence="13">The sequence shown here is derived from an EMBL/GenBank/DDBJ whole genome shotgun (WGS) entry which is preliminary data.</text>
</comment>
<evidence type="ECO:0000313" key="13">
    <source>
        <dbReference type="EMBL" id="RBP09693.1"/>
    </source>
</evidence>
<accession>A0A366F4W0</accession>
<sequence length="152" mass="15860">MTGALRLTIVTPASILVDAGDVRSVRAEDGSGAFGVLPGHADLLTVLPPSVVRWTCDGEPTRYCALSGGVLTVTRGNRVAIACRRGALGDDLERLQAAVAARRAAEIDVDRRAKVEQTRLHAQALRRLVGALRGDGRGPGEGRGPFTGEAAP</sequence>
<keyword evidence="14" id="KW-1185">Reference proteome</keyword>
<dbReference type="RefSeq" id="WP_113890706.1">
    <property type="nucleotide sequence ID" value="NZ_QNRK01000021.1"/>
</dbReference>
<organism evidence="13 14">
    <name type="scientific">Roseiarcus fermentans</name>
    <dbReference type="NCBI Taxonomy" id="1473586"/>
    <lineage>
        <taxon>Bacteria</taxon>
        <taxon>Pseudomonadati</taxon>
        <taxon>Pseudomonadota</taxon>
        <taxon>Alphaproteobacteria</taxon>
        <taxon>Hyphomicrobiales</taxon>
        <taxon>Roseiarcaceae</taxon>
        <taxon>Roseiarcus</taxon>
    </lineage>
</organism>
<dbReference type="EMBL" id="QNRK01000021">
    <property type="protein sequence ID" value="RBP09693.1"/>
    <property type="molecule type" value="Genomic_DNA"/>
</dbReference>
<dbReference type="SUPFAM" id="SSF51344">
    <property type="entry name" value="Epsilon subunit of F1F0-ATP synthase N-terminal domain"/>
    <property type="match status" value="1"/>
</dbReference>
<keyword evidence="4 10" id="KW-0813">Transport</keyword>
<dbReference type="GO" id="GO:0005524">
    <property type="term" value="F:ATP binding"/>
    <property type="evidence" value="ECO:0007669"/>
    <property type="project" value="UniProtKB-UniRule"/>
</dbReference>
<evidence type="ECO:0000256" key="2">
    <source>
        <dbReference type="ARBA" id="ARBA00004184"/>
    </source>
</evidence>
<dbReference type="InterPro" id="IPR001469">
    <property type="entry name" value="ATP_synth_F1_dsu/esu"/>
</dbReference>
<dbReference type="GO" id="GO:0012505">
    <property type="term" value="C:endomembrane system"/>
    <property type="evidence" value="ECO:0007669"/>
    <property type="project" value="UniProtKB-SubCell"/>
</dbReference>
<evidence type="ECO:0000256" key="10">
    <source>
        <dbReference type="HAMAP-Rule" id="MF_00530"/>
    </source>
</evidence>
<evidence type="ECO:0000256" key="1">
    <source>
        <dbReference type="ARBA" id="ARBA00003543"/>
    </source>
</evidence>
<evidence type="ECO:0000259" key="12">
    <source>
        <dbReference type="Pfam" id="PF02823"/>
    </source>
</evidence>
<evidence type="ECO:0000256" key="4">
    <source>
        <dbReference type="ARBA" id="ARBA00022448"/>
    </source>
</evidence>
<dbReference type="Proteomes" id="UP000253529">
    <property type="component" value="Unassembled WGS sequence"/>
</dbReference>
<evidence type="ECO:0000256" key="11">
    <source>
        <dbReference type="SAM" id="MobiDB-lite"/>
    </source>
</evidence>
<dbReference type="NCBIfam" id="TIGR03166">
    <property type="entry name" value="alt_F1F0_F1_eps"/>
    <property type="match status" value="1"/>
</dbReference>
<keyword evidence="10" id="KW-1003">Cell membrane</keyword>
<feature type="domain" description="ATP synthase F1 complex delta/epsilon subunit N-terminal" evidence="12">
    <location>
        <begin position="5"/>
        <end position="84"/>
    </location>
</feature>
<dbReference type="Pfam" id="PF02823">
    <property type="entry name" value="ATP-synt_DE_N"/>
    <property type="match status" value="1"/>
</dbReference>
<dbReference type="InterPro" id="IPR036771">
    <property type="entry name" value="ATPsynth_dsu/esu_N"/>
</dbReference>
<dbReference type="OrthoDB" id="272739at2"/>
<keyword evidence="6 10" id="KW-0406">Ion transport</keyword>
<comment type="subcellular location">
    <subcellularLocation>
        <location evidence="10">Cell membrane</location>
        <topology evidence="10">Peripheral membrane protein</topology>
    </subcellularLocation>
    <subcellularLocation>
        <location evidence="2">Endomembrane system</location>
        <topology evidence="2">Peripheral membrane protein</topology>
    </subcellularLocation>
</comment>
<comment type="subunit">
    <text evidence="10">F-type ATPases have 2 components, CF(1) - the catalytic core - and CF(0) - the membrane proton channel. CF(1) has five subunits: alpha(3), beta(3), gamma(1), delta(1), epsilon(1). CF(0) has three main subunits: a, b and c.</text>
</comment>
<evidence type="ECO:0000256" key="8">
    <source>
        <dbReference type="ARBA" id="ARBA00023196"/>
    </source>
</evidence>
<dbReference type="HAMAP" id="MF_00530">
    <property type="entry name" value="ATP_synth_epsil_bac"/>
    <property type="match status" value="1"/>
</dbReference>
<dbReference type="PANTHER" id="PTHR13822:SF10">
    <property type="entry name" value="ATP SYNTHASE EPSILON CHAIN, CHLOROPLASTIC"/>
    <property type="match status" value="1"/>
</dbReference>
<dbReference type="GO" id="GO:0005886">
    <property type="term" value="C:plasma membrane"/>
    <property type="evidence" value="ECO:0007669"/>
    <property type="project" value="UniProtKB-SubCell"/>
</dbReference>
<protein>
    <recommendedName>
        <fullName evidence="10">ATP synthase epsilon chain</fullName>
    </recommendedName>
    <alternativeName>
        <fullName evidence="10">ATP synthase F1 sector epsilon subunit</fullName>
    </alternativeName>
    <alternativeName>
        <fullName evidence="10">F-ATPase epsilon subunit</fullName>
    </alternativeName>
</protein>
<proteinExistence type="inferred from homology"/>
<evidence type="ECO:0000256" key="7">
    <source>
        <dbReference type="ARBA" id="ARBA00023136"/>
    </source>
</evidence>
<comment type="function">
    <text evidence="1 10">Produces ATP from ADP in the presence of a proton gradient across the membrane.</text>
</comment>
<keyword evidence="5 10" id="KW-0375">Hydrogen ion transport</keyword>
<evidence type="ECO:0000256" key="6">
    <source>
        <dbReference type="ARBA" id="ARBA00023065"/>
    </source>
</evidence>
<keyword evidence="8 10" id="KW-0139">CF(1)</keyword>
<dbReference type="NCBIfam" id="NF009981">
    <property type="entry name" value="PRK13447.1"/>
    <property type="match status" value="1"/>
</dbReference>
<name>A0A366F4W0_9HYPH</name>
<keyword evidence="9 10" id="KW-0066">ATP synthesis</keyword>
<evidence type="ECO:0000256" key="3">
    <source>
        <dbReference type="ARBA" id="ARBA00005712"/>
    </source>
</evidence>
<keyword evidence="7 10" id="KW-0472">Membrane</keyword>
<dbReference type="InterPro" id="IPR020546">
    <property type="entry name" value="ATP_synth_F1_dsu/esu_N"/>
</dbReference>
<dbReference type="GO" id="GO:0045259">
    <property type="term" value="C:proton-transporting ATP synthase complex"/>
    <property type="evidence" value="ECO:0007669"/>
    <property type="project" value="UniProtKB-KW"/>
</dbReference>
<evidence type="ECO:0000256" key="5">
    <source>
        <dbReference type="ARBA" id="ARBA00022781"/>
    </source>
</evidence>
<dbReference type="CDD" id="cd12152">
    <property type="entry name" value="F1-ATPase_delta"/>
    <property type="match status" value="1"/>
</dbReference>
<dbReference type="InterPro" id="IPR024037">
    <property type="entry name" value="Alt_ATP_synth_F1_esu"/>
</dbReference>
<dbReference type="AlphaFoldDB" id="A0A366F4W0"/>
<dbReference type="GO" id="GO:0046933">
    <property type="term" value="F:proton-transporting ATP synthase activity, rotational mechanism"/>
    <property type="evidence" value="ECO:0007669"/>
    <property type="project" value="UniProtKB-UniRule"/>
</dbReference>
<comment type="similarity">
    <text evidence="3 10">Belongs to the ATPase epsilon chain family.</text>
</comment>
<dbReference type="Gene3D" id="2.60.15.10">
    <property type="entry name" value="F0F1 ATP synthase delta/epsilon subunit, N-terminal"/>
    <property type="match status" value="1"/>
</dbReference>